<dbReference type="GO" id="GO:0016209">
    <property type="term" value="F:antioxidant activity"/>
    <property type="evidence" value="ECO:0007669"/>
    <property type="project" value="InterPro"/>
</dbReference>
<reference evidence="2 3" key="1">
    <citation type="submission" date="2015-10" db="EMBL/GenBank/DDBJ databases">
        <title>Genomic differences between typical nodule nitrogen-fixing rhizobial strains and those coming from bean seeds.</title>
        <authorList>
            <person name="Peralta H."/>
            <person name="Aguilar-Vera A."/>
            <person name="Diaz R."/>
            <person name="Mora Y."/>
            <person name="Martinez-Batallar G."/>
            <person name="Salazar E."/>
            <person name="Vargas-Lagunas C."/>
            <person name="Encarnacion S."/>
            <person name="Girard L."/>
            <person name="Mora J."/>
        </authorList>
    </citation>
    <scope>NUCLEOTIDE SEQUENCE [LARGE SCALE GENOMIC DNA]</scope>
    <source>
        <strain evidence="2 3">CFNEI 73</strain>
    </source>
</reference>
<dbReference type="AlphaFoldDB" id="A0A1L3LQB6"/>
<evidence type="ECO:0000313" key="2">
    <source>
        <dbReference type="EMBL" id="APG92269.1"/>
    </source>
</evidence>
<accession>A0A1L3LQB6</accession>
<dbReference type="GO" id="GO:0016491">
    <property type="term" value="F:oxidoreductase activity"/>
    <property type="evidence" value="ECO:0007669"/>
    <property type="project" value="InterPro"/>
</dbReference>
<dbReference type="InterPro" id="IPR000866">
    <property type="entry name" value="AhpC/TSA"/>
</dbReference>
<dbReference type="EMBL" id="CP013107">
    <property type="protein sequence ID" value="APG92269.1"/>
    <property type="molecule type" value="Genomic_DNA"/>
</dbReference>
<organism evidence="2 3">
    <name type="scientific">Sinorhizobium americanum</name>
    <dbReference type="NCBI Taxonomy" id="194963"/>
    <lineage>
        <taxon>Bacteria</taxon>
        <taxon>Pseudomonadati</taxon>
        <taxon>Pseudomonadota</taxon>
        <taxon>Alphaproteobacteria</taxon>
        <taxon>Hyphomicrobiales</taxon>
        <taxon>Rhizobiaceae</taxon>
        <taxon>Sinorhizobium/Ensifer group</taxon>
        <taxon>Sinorhizobium</taxon>
    </lineage>
</organism>
<dbReference type="Gene3D" id="3.40.30.10">
    <property type="entry name" value="Glutaredoxin"/>
    <property type="match status" value="1"/>
</dbReference>
<sequence length="234" mass="25409">MTRSEEYSMADQIRPLQPGEPAPSFALAAANLEGTISLADLRGRPFLIGFFRGLHCPFCRRQVEQLAGLHPALRSAGIETVAVINTPVDRARLYFRHRPTPVTLLCDPDCRTHRAFGVPRGEFLPEGSSERPEWPHRATMAQFEAARINPAGVFPEPLQPMEANVVLNASDGFELVEADKAILADHGTQLVGHFLVDATGIVGWAQIEARDGPNGLCTFPAAAQILAAAKNLGR</sequence>
<dbReference type="PROSITE" id="PS51352">
    <property type="entry name" value="THIOREDOXIN_2"/>
    <property type="match status" value="1"/>
</dbReference>
<feature type="domain" description="Thioredoxin" evidence="1">
    <location>
        <begin position="16"/>
        <end position="231"/>
    </location>
</feature>
<keyword evidence="3" id="KW-1185">Reference proteome</keyword>
<dbReference type="InterPro" id="IPR036249">
    <property type="entry name" value="Thioredoxin-like_sf"/>
</dbReference>
<name>A0A1L3LQB6_9HYPH</name>
<protein>
    <submittedName>
        <fullName evidence="2">Bacterioferritin comigratory protein</fullName>
    </submittedName>
</protein>
<proteinExistence type="predicted"/>
<gene>
    <name evidence="2" type="ORF">SAMCFNEI73_Ch3003</name>
</gene>
<dbReference type="SUPFAM" id="SSF52833">
    <property type="entry name" value="Thioredoxin-like"/>
    <property type="match status" value="1"/>
</dbReference>
<dbReference type="Pfam" id="PF00578">
    <property type="entry name" value="AhpC-TSA"/>
    <property type="match status" value="1"/>
</dbReference>
<dbReference type="STRING" id="194963.SAMCFNEI73_Ch3003"/>
<evidence type="ECO:0000259" key="1">
    <source>
        <dbReference type="PROSITE" id="PS51352"/>
    </source>
</evidence>
<dbReference type="InterPro" id="IPR013766">
    <property type="entry name" value="Thioredoxin_domain"/>
</dbReference>
<dbReference type="KEGG" id="same:SAMCFNEI73_Ch3003"/>
<dbReference type="Proteomes" id="UP000182306">
    <property type="component" value="Chromosome"/>
</dbReference>
<evidence type="ECO:0000313" key="3">
    <source>
        <dbReference type="Proteomes" id="UP000182306"/>
    </source>
</evidence>